<keyword evidence="3" id="KW-1185">Reference proteome</keyword>
<organism evidence="2 3">
    <name type="scientific">Sorangium atrum</name>
    <dbReference type="NCBI Taxonomy" id="2995308"/>
    <lineage>
        <taxon>Bacteria</taxon>
        <taxon>Pseudomonadati</taxon>
        <taxon>Myxococcota</taxon>
        <taxon>Polyangia</taxon>
        <taxon>Polyangiales</taxon>
        <taxon>Polyangiaceae</taxon>
        <taxon>Sorangium</taxon>
    </lineage>
</organism>
<evidence type="ECO:0000313" key="3">
    <source>
        <dbReference type="Proteomes" id="UP001217485"/>
    </source>
</evidence>
<evidence type="ECO:0000259" key="1">
    <source>
        <dbReference type="Pfam" id="PF17297"/>
    </source>
</evidence>
<gene>
    <name evidence="2" type="ORF">POL72_04135</name>
</gene>
<dbReference type="InterPro" id="IPR035078">
    <property type="entry name" value="PEP_carboxykinase_GTP_N"/>
</dbReference>
<dbReference type="Pfam" id="PF17297">
    <property type="entry name" value="PEPCK_N"/>
    <property type="match status" value="1"/>
</dbReference>
<name>A0ABT5BRY1_9BACT</name>
<comment type="caution">
    <text evidence="2">The sequence shown here is derived from an EMBL/GenBank/DDBJ whole genome shotgun (WGS) entry which is preliminary data.</text>
</comment>
<dbReference type="EMBL" id="JAQNDK010000001">
    <property type="protein sequence ID" value="MDC0676918.1"/>
    <property type="molecule type" value="Genomic_DNA"/>
</dbReference>
<dbReference type="SUPFAM" id="SSF68923">
    <property type="entry name" value="PEP carboxykinase N-terminal domain"/>
    <property type="match status" value="1"/>
</dbReference>
<proteinExistence type="predicted"/>
<reference evidence="2 3" key="1">
    <citation type="submission" date="2023-01" db="EMBL/GenBank/DDBJ databases">
        <title>Minimal conservation of predation-associated metabolite biosynthetic gene clusters underscores biosynthetic potential of Myxococcota including descriptions for ten novel species: Archangium lansinium sp. nov., Myxococcus landrumus sp. nov., Nannocystis bai.</title>
        <authorList>
            <person name="Ahearne A."/>
            <person name="Stevens C."/>
            <person name="Dowd S."/>
        </authorList>
    </citation>
    <scope>NUCLEOTIDE SEQUENCE [LARGE SCALE GENOMIC DNA]</scope>
    <source>
        <strain evidence="2 3">WIWO2</strain>
    </source>
</reference>
<dbReference type="RefSeq" id="WP_272093691.1">
    <property type="nucleotide sequence ID" value="NZ_JAQNDK010000001.1"/>
</dbReference>
<accession>A0ABT5BRY1</accession>
<dbReference type="Proteomes" id="UP001217485">
    <property type="component" value="Unassembled WGS sequence"/>
</dbReference>
<feature type="domain" description="Phosphoenolpyruvate carboxykinase GTP-utilising N-terminal" evidence="1">
    <location>
        <begin position="13"/>
        <end position="59"/>
    </location>
</feature>
<dbReference type="Gene3D" id="3.40.449.10">
    <property type="entry name" value="Phosphoenolpyruvate Carboxykinase, domain 1"/>
    <property type="match status" value="1"/>
</dbReference>
<protein>
    <recommendedName>
        <fullName evidence="1">Phosphoenolpyruvate carboxykinase GTP-utilising N-terminal domain-containing protein</fullName>
    </recommendedName>
</protein>
<sequence length="74" mass="8201">MNEGPTTNRALRAWVQAIAEHTRPARIRWCDGSAEERTPVERDMALSGSFIELDPQTPERLAAPRVVAAREGST</sequence>
<evidence type="ECO:0000313" key="2">
    <source>
        <dbReference type="EMBL" id="MDC0676918.1"/>
    </source>
</evidence>
<dbReference type="InterPro" id="IPR008210">
    <property type="entry name" value="PEP_carboxykinase_N"/>
</dbReference>